<dbReference type="PANTHER" id="PTHR43401:SF2">
    <property type="entry name" value="L-THREONINE 3-DEHYDROGENASE"/>
    <property type="match status" value="1"/>
</dbReference>
<dbReference type="InterPro" id="IPR036291">
    <property type="entry name" value="NAD(P)-bd_dom_sf"/>
</dbReference>
<evidence type="ECO:0000256" key="3">
    <source>
        <dbReference type="ARBA" id="ARBA00023002"/>
    </source>
</evidence>
<dbReference type="PANTHER" id="PTHR43401">
    <property type="entry name" value="L-THREONINE 3-DEHYDROGENASE"/>
    <property type="match status" value="1"/>
</dbReference>
<keyword evidence="7" id="KW-1185">Reference proteome</keyword>
<keyword evidence="4" id="KW-1133">Transmembrane helix</keyword>
<evidence type="ECO:0000313" key="7">
    <source>
        <dbReference type="Proteomes" id="UP000199017"/>
    </source>
</evidence>
<keyword evidence="4" id="KW-0812">Transmembrane</keyword>
<keyword evidence="3" id="KW-0560">Oxidoreductase</keyword>
<dbReference type="SMART" id="SM00829">
    <property type="entry name" value="PKS_ER"/>
    <property type="match status" value="1"/>
</dbReference>
<dbReference type="OrthoDB" id="9770238at2"/>
<name>A0A1G8PLY2_9BACI</name>
<dbReference type="EMBL" id="FNDU01000015">
    <property type="protein sequence ID" value="SDI92850.1"/>
    <property type="molecule type" value="Genomic_DNA"/>
</dbReference>
<dbReference type="SUPFAM" id="SSF50129">
    <property type="entry name" value="GroES-like"/>
    <property type="match status" value="1"/>
</dbReference>
<organism evidence="6 7">
    <name type="scientific">Alteribacillus bidgolensis</name>
    <dbReference type="NCBI Taxonomy" id="930129"/>
    <lineage>
        <taxon>Bacteria</taxon>
        <taxon>Bacillati</taxon>
        <taxon>Bacillota</taxon>
        <taxon>Bacilli</taxon>
        <taxon>Bacillales</taxon>
        <taxon>Bacillaceae</taxon>
        <taxon>Alteribacillus</taxon>
    </lineage>
</organism>
<evidence type="ECO:0000313" key="6">
    <source>
        <dbReference type="EMBL" id="SDI92850.1"/>
    </source>
</evidence>
<reference evidence="6 7" key="1">
    <citation type="submission" date="2016-10" db="EMBL/GenBank/DDBJ databases">
        <authorList>
            <person name="de Groot N.N."/>
        </authorList>
    </citation>
    <scope>NUCLEOTIDE SEQUENCE [LARGE SCALE GENOMIC DNA]</scope>
    <source>
        <strain evidence="7">P4B,CCM 7963,CECT 7998,DSM 25260,IBRC-M 10614,KCTC 13821</strain>
    </source>
</reference>
<dbReference type="Gene3D" id="3.90.180.10">
    <property type="entry name" value="Medium-chain alcohol dehydrogenases, catalytic domain"/>
    <property type="match status" value="1"/>
</dbReference>
<dbReference type="Gene3D" id="3.40.50.720">
    <property type="entry name" value="NAD(P)-binding Rossmann-like Domain"/>
    <property type="match status" value="1"/>
</dbReference>
<dbReference type="InterPro" id="IPR050129">
    <property type="entry name" value="Zn_alcohol_dh"/>
</dbReference>
<dbReference type="SUPFAM" id="SSF51735">
    <property type="entry name" value="NAD(P)-binding Rossmann-fold domains"/>
    <property type="match status" value="1"/>
</dbReference>
<dbReference type="Pfam" id="PF08240">
    <property type="entry name" value="ADH_N"/>
    <property type="match status" value="1"/>
</dbReference>
<feature type="domain" description="Enoyl reductase (ER)" evidence="5">
    <location>
        <begin position="8"/>
        <end position="301"/>
    </location>
</feature>
<dbReference type="STRING" id="930129.SAMN05216352_11510"/>
<evidence type="ECO:0000256" key="1">
    <source>
        <dbReference type="ARBA" id="ARBA00022723"/>
    </source>
</evidence>
<accession>A0A1G8PLY2</accession>
<dbReference type="Proteomes" id="UP000199017">
    <property type="component" value="Unassembled WGS sequence"/>
</dbReference>
<keyword evidence="2" id="KW-0862">Zinc</keyword>
<sequence>MNAGVYKGAETVQVNEENIPHLNDKEALVKVAYAGICGTDMMIYSGAHPRAAPPLIMGHEFSGYVKEVKGLDRIKPGDRVTINPLISCGKCYACSIGQNHICNNLKYLGIDRNGGFAEYVSVPANNLFLLDDSVSDEEGALTEPLAVAVHSIRKSSMRIGDVVVILGAGPIGMLIAMLANRAGASQVVISDVSPFRLQLAEKLGFYTVDASKTDIVHVAKDLTNGIGADAVFEVAGTQSTADQMIDAIKPQGEIMLVSVYKKPPQVKMAQMHFREISLKTTRCFSTYDFEQALYMLKNKEVDVSTLISHKLPIGKFDEGFQLMKDSNQSLKVLYQL</sequence>
<gene>
    <name evidence="6" type="ORF">SAMN05216352_11510</name>
</gene>
<dbReference type="InterPro" id="IPR013149">
    <property type="entry name" value="ADH-like_C"/>
</dbReference>
<dbReference type="AlphaFoldDB" id="A0A1G8PLY2"/>
<dbReference type="GO" id="GO:0046872">
    <property type="term" value="F:metal ion binding"/>
    <property type="evidence" value="ECO:0007669"/>
    <property type="project" value="UniProtKB-KW"/>
</dbReference>
<proteinExistence type="predicted"/>
<dbReference type="GO" id="GO:0016491">
    <property type="term" value="F:oxidoreductase activity"/>
    <property type="evidence" value="ECO:0007669"/>
    <property type="project" value="UniProtKB-KW"/>
</dbReference>
<keyword evidence="4" id="KW-0472">Membrane</keyword>
<dbReference type="InterPro" id="IPR020843">
    <property type="entry name" value="ER"/>
</dbReference>
<dbReference type="InterPro" id="IPR011032">
    <property type="entry name" value="GroES-like_sf"/>
</dbReference>
<dbReference type="InterPro" id="IPR013154">
    <property type="entry name" value="ADH-like_N"/>
</dbReference>
<feature type="transmembrane region" description="Helical" evidence="4">
    <location>
        <begin position="159"/>
        <end position="179"/>
    </location>
</feature>
<evidence type="ECO:0000256" key="4">
    <source>
        <dbReference type="SAM" id="Phobius"/>
    </source>
</evidence>
<evidence type="ECO:0000259" key="5">
    <source>
        <dbReference type="SMART" id="SM00829"/>
    </source>
</evidence>
<protein>
    <submittedName>
        <fullName evidence="6">2-desacetyl-2-hydroxyethyl bacteriochlorophyllide A dehydrogenase</fullName>
    </submittedName>
</protein>
<evidence type="ECO:0000256" key="2">
    <source>
        <dbReference type="ARBA" id="ARBA00022833"/>
    </source>
</evidence>
<dbReference type="Pfam" id="PF00107">
    <property type="entry name" value="ADH_zinc_N"/>
    <property type="match status" value="1"/>
</dbReference>
<dbReference type="RefSeq" id="WP_091587388.1">
    <property type="nucleotide sequence ID" value="NZ_FNDU01000015.1"/>
</dbReference>
<keyword evidence="1" id="KW-0479">Metal-binding</keyword>